<evidence type="ECO:0000313" key="3">
    <source>
        <dbReference type="Proteomes" id="UP001295444"/>
    </source>
</evidence>
<dbReference type="EMBL" id="OW240914">
    <property type="protein sequence ID" value="CAH2274866.1"/>
    <property type="molecule type" value="Genomic_DNA"/>
</dbReference>
<reference evidence="2" key="1">
    <citation type="submission" date="2022-03" db="EMBL/GenBank/DDBJ databases">
        <authorList>
            <person name="Alioto T."/>
            <person name="Alioto T."/>
            <person name="Gomez Garrido J."/>
        </authorList>
    </citation>
    <scope>NUCLEOTIDE SEQUENCE</scope>
</reference>
<dbReference type="Proteomes" id="UP001295444">
    <property type="component" value="Chromosome 03"/>
</dbReference>
<feature type="compositionally biased region" description="Acidic residues" evidence="1">
    <location>
        <begin position="1"/>
        <end position="17"/>
    </location>
</feature>
<proteinExistence type="predicted"/>
<name>A0AAD1VZ73_PELCU</name>
<evidence type="ECO:0000313" key="2">
    <source>
        <dbReference type="EMBL" id="CAH2274866.1"/>
    </source>
</evidence>
<evidence type="ECO:0000256" key="1">
    <source>
        <dbReference type="SAM" id="MobiDB-lite"/>
    </source>
</evidence>
<sequence length="120" mass="13505">MAAELSSEEDSPLDALDDISTMGGLHHSSSDEEANTRATKRDIKSLLKIICNLLHADLSIIREDIYSLTDRVRVTEEETIEIKTKQVTLQESHAKMVQIQEGIEAILAEQDDKSYCKNKF</sequence>
<organism evidence="2 3">
    <name type="scientific">Pelobates cultripes</name>
    <name type="common">Western spadefoot toad</name>
    <dbReference type="NCBI Taxonomy" id="61616"/>
    <lineage>
        <taxon>Eukaryota</taxon>
        <taxon>Metazoa</taxon>
        <taxon>Chordata</taxon>
        <taxon>Craniata</taxon>
        <taxon>Vertebrata</taxon>
        <taxon>Euteleostomi</taxon>
        <taxon>Amphibia</taxon>
        <taxon>Batrachia</taxon>
        <taxon>Anura</taxon>
        <taxon>Pelobatoidea</taxon>
        <taxon>Pelobatidae</taxon>
        <taxon>Pelobates</taxon>
    </lineage>
</organism>
<keyword evidence="3" id="KW-1185">Reference proteome</keyword>
<gene>
    <name evidence="2" type="ORF">PECUL_23A051519</name>
</gene>
<protein>
    <submittedName>
        <fullName evidence="2">Uncharacterized protein</fullName>
    </submittedName>
</protein>
<accession>A0AAD1VZ73</accession>
<dbReference type="AlphaFoldDB" id="A0AAD1VZ73"/>
<feature type="region of interest" description="Disordered" evidence="1">
    <location>
        <begin position="1"/>
        <end position="37"/>
    </location>
</feature>